<gene>
    <name evidence="1" type="ORF">ERS008529_03839</name>
    <name evidence="2" type="ORF">ERS137968_01926</name>
</gene>
<sequence>MSKQETNSLMDTLLNAQKASAVIRALNHSWVELSGCEVELLLDMSSEYADSVTEYLINRSGESIERSPAIGDRYTKNGGGMTALIKDLTGDRIVFSYEPYHGATHNYPLSSFIHEFTLLEANHAN</sequence>
<evidence type="ECO:0000313" key="2">
    <source>
        <dbReference type="EMBL" id="CRY66646.1"/>
    </source>
</evidence>
<organism evidence="1 4">
    <name type="scientific">Yersinia pekkanenii</name>
    <dbReference type="NCBI Taxonomy" id="1288385"/>
    <lineage>
        <taxon>Bacteria</taxon>
        <taxon>Pseudomonadati</taxon>
        <taxon>Pseudomonadota</taxon>
        <taxon>Gammaproteobacteria</taxon>
        <taxon>Enterobacterales</taxon>
        <taxon>Yersiniaceae</taxon>
        <taxon>Yersinia</taxon>
    </lineage>
</organism>
<evidence type="ECO:0000313" key="3">
    <source>
        <dbReference type="Proteomes" id="UP000044625"/>
    </source>
</evidence>
<dbReference type="EMBL" id="CQAZ01000044">
    <property type="protein sequence ID" value="CNI37514.1"/>
    <property type="molecule type" value="Genomic_DNA"/>
</dbReference>
<name>A0A0T9R0V6_9GAMM</name>
<dbReference type="EMBL" id="CWJL01000008">
    <property type="protein sequence ID" value="CRY66646.1"/>
    <property type="molecule type" value="Genomic_DNA"/>
</dbReference>
<dbReference type="Proteomes" id="UP000045840">
    <property type="component" value="Unassembled WGS sequence"/>
</dbReference>
<dbReference type="STRING" id="1288385.ERS137968_01926"/>
<evidence type="ECO:0000313" key="1">
    <source>
        <dbReference type="EMBL" id="CNI37514.1"/>
    </source>
</evidence>
<dbReference type="Proteomes" id="UP000044625">
    <property type="component" value="Unassembled WGS sequence"/>
</dbReference>
<dbReference type="AlphaFoldDB" id="A0A0T9R0V6"/>
<protein>
    <submittedName>
        <fullName evidence="1">Uncharacterized protein</fullName>
    </submittedName>
</protein>
<reference evidence="2 3" key="1">
    <citation type="submission" date="2015-03" db="EMBL/GenBank/DDBJ databases">
        <authorList>
            <consortium name="Pathogen Informatics"/>
            <person name="Murphy D."/>
        </authorList>
    </citation>
    <scope>NUCLEOTIDE SEQUENCE [LARGE SCALE GENOMIC DNA]</scope>
    <source>
        <strain evidence="3">type strain: CIP110230</strain>
        <strain evidence="2">Type strain: CIP110230</strain>
    </source>
</reference>
<proteinExistence type="predicted"/>
<reference evidence="1" key="2">
    <citation type="submission" date="2015-03" db="EMBL/GenBank/DDBJ databases">
        <authorList>
            <person name="Murphy D."/>
        </authorList>
    </citation>
    <scope>NUCLEOTIDE SEQUENCE [LARGE SCALE GENOMIC DNA]</scope>
    <source>
        <strain evidence="1">A125KOH2</strain>
    </source>
</reference>
<evidence type="ECO:0000313" key="4">
    <source>
        <dbReference type="Proteomes" id="UP000045840"/>
    </source>
</evidence>
<accession>A0A0T9R0V6</accession>
<dbReference type="RefSeq" id="WP_049614712.1">
    <property type="nucleotide sequence ID" value="NZ_CAWMMU010000008.1"/>
</dbReference>
<keyword evidence="3" id="KW-1185">Reference proteome</keyword>
<reference evidence="4" key="3">
    <citation type="submission" date="2015-03" db="EMBL/GenBank/DDBJ databases">
        <authorList>
            <consortium name="Pathogen Informatics"/>
        </authorList>
    </citation>
    <scope>NUCLEOTIDE SEQUENCE [LARGE SCALE GENOMIC DNA]</scope>
    <source>
        <strain evidence="4">A125KOH2</strain>
    </source>
</reference>